<evidence type="ECO:0000256" key="6">
    <source>
        <dbReference type="SAM" id="Phobius"/>
    </source>
</evidence>
<comment type="caution">
    <text evidence="7">The sequence shown here is derived from an EMBL/GenBank/DDBJ whole genome shotgun (WGS) entry which is preliminary data.</text>
</comment>
<keyword evidence="2" id="KW-1003">Cell membrane</keyword>
<proteinExistence type="predicted"/>
<dbReference type="EMBL" id="JAJHJB010000004">
    <property type="protein sequence ID" value="MCC5464629.1"/>
    <property type="molecule type" value="Genomic_DNA"/>
</dbReference>
<feature type="transmembrane region" description="Helical" evidence="6">
    <location>
        <begin position="20"/>
        <end position="39"/>
    </location>
</feature>
<feature type="transmembrane region" description="Helical" evidence="6">
    <location>
        <begin position="51"/>
        <end position="72"/>
    </location>
</feature>
<dbReference type="Pfam" id="PF02653">
    <property type="entry name" value="BPD_transp_2"/>
    <property type="match status" value="1"/>
</dbReference>
<sequence length="323" mass="33237">MSVETSKVSFGKAGLFNKKIYNELGSFTGLLIIGFVFSITTDNFFTVNNLLTVALQTAYICLLAIAETYVIITSGIDLSVGSILAVSGVVCGKLLLAGFGIPLSMLAAILVGGLCGAINGLAISRMGIAPFIATLGMMSIGRGVANVITDSLPVSGLPEDFFFIGGGTVLGIIPVPVIIMLLVAMLFAFILNRTAFGKYVFALGSNEDAARLSGVNIGMTTIGVYAVSGLLSGLVGVMLAARLVSAQAQAGLGYELDAIAASIIGGVSPMGGSGTILGTIIGAFIMGVLRNGLNLLNVNAFWQQIAIGVVIIVAVYIDKLRRK</sequence>
<name>A0ABS8HNB2_9FIRM</name>
<feature type="transmembrane region" description="Helical" evidence="6">
    <location>
        <begin position="78"/>
        <end position="96"/>
    </location>
</feature>
<dbReference type="RefSeq" id="WP_229534064.1">
    <property type="nucleotide sequence ID" value="NZ_JAJHJB010000004.1"/>
</dbReference>
<evidence type="ECO:0000256" key="5">
    <source>
        <dbReference type="ARBA" id="ARBA00023136"/>
    </source>
</evidence>
<organism evidence="7 8">
    <name type="scientific">Pelosinus baikalensis</name>
    <dbReference type="NCBI Taxonomy" id="2892015"/>
    <lineage>
        <taxon>Bacteria</taxon>
        <taxon>Bacillati</taxon>
        <taxon>Bacillota</taxon>
        <taxon>Negativicutes</taxon>
        <taxon>Selenomonadales</taxon>
        <taxon>Sporomusaceae</taxon>
        <taxon>Pelosinus</taxon>
    </lineage>
</organism>
<evidence type="ECO:0000256" key="1">
    <source>
        <dbReference type="ARBA" id="ARBA00004651"/>
    </source>
</evidence>
<keyword evidence="8" id="KW-1185">Reference proteome</keyword>
<feature type="transmembrane region" description="Helical" evidence="6">
    <location>
        <begin position="301"/>
        <end position="317"/>
    </location>
</feature>
<feature type="transmembrane region" description="Helical" evidence="6">
    <location>
        <begin position="256"/>
        <end position="289"/>
    </location>
</feature>
<dbReference type="PANTHER" id="PTHR32196">
    <property type="entry name" value="ABC TRANSPORTER PERMEASE PROTEIN YPHD-RELATED-RELATED"/>
    <property type="match status" value="1"/>
</dbReference>
<comment type="subcellular location">
    <subcellularLocation>
        <location evidence="1">Cell membrane</location>
        <topology evidence="1">Multi-pass membrane protein</topology>
    </subcellularLocation>
</comment>
<evidence type="ECO:0000313" key="7">
    <source>
        <dbReference type="EMBL" id="MCC5464629.1"/>
    </source>
</evidence>
<evidence type="ECO:0000256" key="4">
    <source>
        <dbReference type="ARBA" id="ARBA00022989"/>
    </source>
</evidence>
<dbReference type="Proteomes" id="UP001165492">
    <property type="component" value="Unassembled WGS sequence"/>
</dbReference>
<feature type="transmembrane region" description="Helical" evidence="6">
    <location>
        <begin position="161"/>
        <end position="191"/>
    </location>
</feature>
<gene>
    <name evidence="7" type="ORF">LMF89_04520</name>
</gene>
<dbReference type="InterPro" id="IPR001851">
    <property type="entry name" value="ABC_transp_permease"/>
</dbReference>
<keyword evidence="5 6" id="KW-0472">Membrane</keyword>
<evidence type="ECO:0000313" key="8">
    <source>
        <dbReference type="Proteomes" id="UP001165492"/>
    </source>
</evidence>
<evidence type="ECO:0000256" key="2">
    <source>
        <dbReference type="ARBA" id="ARBA00022475"/>
    </source>
</evidence>
<evidence type="ECO:0000256" key="3">
    <source>
        <dbReference type="ARBA" id="ARBA00022692"/>
    </source>
</evidence>
<feature type="transmembrane region" description="Helical" evidence="6">
    <location>
        <begin position="222"/>
        <end position="244"/>
    </location>
</feature>
<feature type="transmembrane region" description="Helical" evidence="6">
    <location>
        <begin position="103"/>
        <end position="122"/>
    </location>
</feature>
<dbReference type="PANTHER" id="PTHR32196:SF72">
    <property type="entry name" value="RIBOSE IMPORT PERMEASE PROTEIN RBSC"/>
    <property type="match status" value="1"/>
</dbReference>
<accession>A0ABS8HNB2</accession>
<protein>
    <submittedName>
        <fullName evidence="7">ABC transporter permease</fullName>
    </submittedName>
</protein>
<reference evidence="7" key="1">
    <citation type="submission" date="2021-11" db="EMBL/GenBank/DDBJ databases">
        <title>Description of a new species Pelosinus isolated from the bottom sediments of Lake Baikal.</title>
        <authorList>
            <person name="Zakharyuk A."/>
        </authorList>
    </citation>
    <scope>NUCLEOTIDE SEQUENCE</scope>
    <source>
        <strain evidence="7">Bkl1</strain>
    </source>
</reference>
<keyword evidence="4 6" id="KW-1133">Transmembrane helix</keyword>
<dbReference type="CDD" id="cd06579">
    <property type="entry name" value="TM_PBP1_transp_AraH_like"/>
    <property type="match status" value="1"/>
</dbReference>
<keyword evidence="3 6" id="KW-0812">Transmembrane</keyword>